<name>A0AAV8C159_9POAL</name>
<dbReference type="Proteomes" id="UP001140206">
    <property type="component" value="Chromosome 5"/>
</dbReference>
<dbReference type="Gene3D" id="2.40.160.200">
    <property type="entry name" value="LURP1-related"/>
    <property type="match status" value="1"/>
</dbReference>
<sequence length="229" mass="25866">MMNCPDDTVIKPKKRNKKKCIYMAVPAPAPAPKITGLEQPLPVVGPQFCMSYDVELTVTEKIICKDGDSDVTDANGNVVLKLKGRLLGIHQKRWLCDASGAIIVTMQQKIRSVHSRWNMYRGDSTNQSDLICTIKTPNLIQIKPEFDVFYAGNTSEQHCDFKVKKGYNNQNMTIYLGKTDKVVAQIYVRENMKTMMLQQDSYGLTIYTNMDYAFVVAMASILDSLFTED</sequence>
<dbReference type="InterPro" id="IPR007612">
    <property type="entry name" value="LOR"/>
</dbReference>
<dbReference type="SUPFAM" id="SSF54518">
    <property type="entry name" value="Tubby C-terminal domain-like"/>
    <property type="match status" value="1"/>
</dbReference>
<comment type="caution">
    <text evidence="2">The sequence shown here is derived from an EMBL/GenBank/DDBJ whole genome shotgun (WGS) entry which is preliminary data.</text>
</comment>
<gene>
    <name evidence="2" type="ORF">LUZ62_083660</name>
</gene>
<dbReference type="PANTHER" id="PTHR31087:SF58">
    <property type="entry name" value="OS07G0230700 PROTEIN"/>
    <property type="match status" value="1"/>
</dbReference>
<dbReference type="InterPro" id="IPR025659">
    <property type="entry name" value="Tubby-like_C"/>
</dbReference>
<dbReference type="PANTHER" id="PTHR31087">
    <property type="match status" value="1"/>
</dbReference>
<evidence type="ECO:0000256" key="1">
    <source>
        <dbReference type="ARBA" id="ARBA00005437"/>
    </source>
</evidence>
<organism evidence="2 3">
    <name type="scientific">Rhynchospora pubera</name>
    <dbReference type="NCBI Taxonomy" id="906938"/>
    <lineage>
        <taxon>Eukaryota</taxon>
        <taxon>Viridiplantae</taxon>
        <taxon>Streptophyta</taxon>
        <taxon>Embryophyta</taxon>
        <taxon>Tracheophyta</taxon>
        <taxon>Spermatophyta</taxon>
        <taxon>Magnoliopsida</taxon>
        <taxon>Liliopsida</taxon>
        <taxon>Poales</taxon>
        <taxon>Cyperaceae</taxon>
        <taxon>Cyperoideae</taxon>
        <taxon>Rhynchosporeae</taxon>
        <taxon>Rhynchospora</taxon>
    </lineage>
</organism>
<reference evidence="2" key="1">
    <citation type="submission" date="2022-08" db="EMBL/GenBank/DDBJ databases">
        <authorList>
            <person name="Marques A."/>
        </authorList>
    </citation>
    <scope>NUCLEOTIDE SEQUENCE</scope>
    <source>
        <strain evidence="2">RhyPub2mFocal</strain>
        <tissue evidence="2">Leaves</tissue>
    </source>
</reference>
<accession>A0AAV8C159</accession>
<evidence type="ECO:0000313" key="3">
    <source>
        <dbReference type="Proteomes" id="UP001140206"/>
    </source>
</evidence>
<dbReference type="Pfam" id="PF04525">
    <property type="entry name" value="LOR"/>
    <property type="match status" value="1"/>
</dbReference>
<dbReference type="EMBL" id="JAMFTS010000005">
    <property type="protein sequence ID" value="KAJ4749255.1"/>
    <property type="molecule type" value="Genomic_DNA"/>
</dbReference>
<proteinExistence type="inferred from homology"/>
<protein>
    <submittedName>
        <fullName evidence="2">LURP-one-like protein (DUF567)</fullName>
    </submittedName>
</protein>
<comment type="similarity">
    <text evidence="1">Belongs to the LOR family.</text>
</comment>
<evidence type="ECO:0000313" key="2">
    <source>
        <dbReference type="EMBL" id="KAJ4749255.1"/>
    </source>
</evidence>
<dbReference type="AlphaFoldDB" id="A0AAV8C159"/>
<dbReference type="InterPro" id="IPR038595">
    <property type="entry name" value="LOR_sf"/>
</dbReference>
<keyword evidence="3" id="KW-1185">Reference proteome</keyword>